<dbReference type="RefSeq" id="WP_271688775.1">
    <property type="nucleotide sequence ID" value="NZ_CP116423.1"/>
</dbReference>
<dbReference type="AlphaFoldDB" id="A0AAX3LPL5"/>
<gene>
    <name evidence="2" type="ORF">PL336_01335</name>
</gene>
<accession>A0AAX3LPL5</accession>
<reference evidence="2" key="1">
    <citation type="submission" date="2023-01" db="EMBL/GenBank/DDBJ databases">
        <title>Comparative genomic analysis of cold water coral derived Sulfitobacter faviae: insights into their metabolism and habitat adaptation.</title>
        <authorList>
            <person name="Guo Y."/>
            <person name="Lin S."/>
            <person name="Huang Z."/>
            <person name="Tang K."/>
            <person name="Wang X."/>
        </authorList>
    </citation>
    <scope>NUCLEOTIDE SEQUENCE</scope>
    <source>
        <strain evidence="2">SCSIO W_1865</strain>
    </source>
</reference>
<dbReference type="Proteomes" id="UP001210770">
    <property type="component" value="Chromosome"/>
</dbReference>
<proteinExistence type="predicted"/>
<name>A0AAX3LPL5_9RHOB</name>
<evidence type="ECO:0000313" key="3">
    <source>
        <dbReference type="Proteomes" id="UP001210770"/>
    </source>
</evidence>
<sequence>MFKRSLILAFLAFAAPGFADPPAILNVTVDRQGDLWKFDVTIRHNDSGWDHYADAWRILGPDGKPLGTRNLAHPHVKEQPFTRSLSGVRIPEGMTEVSIQARDSVSGWSSELVTIPLP</sequence>
<dbReference type="EMBL" id="CP116423">
    <property type="protein sequence ID" value="WCE70520.1"/>
    <property type="molecule type" value="Genomic_DNA"/>
</dbReference>
<keyword evidence="1" id="KW-0732">Signal</keyword>
<feature type="signal peptide" evidence="1">
    <location>
        <begin position="1"/>
        <end position="19"/>
    </location>
</feature>
<protein>
    <submittedName>
        <fullName evidence="2">Uncharacterized protein</fullName>
    </submittedName>
</protein>
<evidence type="ECO:0000256" key="1">
    <source>
        <dbReference type="SAM" id="SignalP"/>
    </source>
</evidence>
<feature type="chain" id="PRO_5043634849" evidence="1">
    <location>
        <begin position="20"/>
        <end position="118"/>
    </location>
</feature>
<evidence type="ECO:0000313" key="2">
    <source>
        <dbReference type="EMBL" id="WCE70520.1"/>
    </source>
</evidence>
<organism evidence="2 3">
    <name type="scientific">Sulfitobacter faviae</name>
    <dbReference type="NCBI Taxonomy" id="1775881"/>
    <lineage>
        <taxon>Bacteria</taxon>
        <taxon>Pseudomonadati</taxon>
        <taxon>Pseudomonadota</taxon>
        <taxon>Alphaproteobacteria</taxon>
        <taxon>Rhodobacterales</taxon>
        <taxon>Roseobacteraceae</taxon>
        <taxon>Sulfitobacter</taxon>
    </lineage>
</organism>